<dbReference type="AlphaFoldDB" id="A0A345HPJ0"/>
<dbReference type="KEGG" id="spad:DVK44_13840"/>
<reference evidence="3" key="1">
    <citation type="submission" date="2018-07" db="EMBL/GenBank/DDBJ databases">
        <authorList>
            <person name="Zhao J."/>
        </authorList>
    </citation>
    <scope>NUCLEOTIDE SEQUENCE [LARGE SCALE GENOMIC DNA]</scope>
    <source>
        <strain evidence="3">GSSD-12</strain>
    </source>
</reference>
<organism evidence="2 3">
    <name type="scientific">Streptomyces paludis</name>
    <dbReference type="NCBI Taxonomy" id="2282738"/>
    <lineage>
        <taxon>Bacteria</taxon>
        <taxon>Bacillati</taxon>
        <taxon>Actinomycetota</taxon>
        <taxon>Actinomycetes</taxon>
        <taxon>Kitasatosporales</taxon>
        <taxon>Streptomycetaceae</taxon>
        <taxon>Streptomyces</taxon>
    </lineage>
</organism>
<evidence type="ECO:0000256" key="1">
    <source>
        <dbReference type="SAM" id="MobiDB-lite"/>
    </source>
</evidence>
<evidence type="ECO:0000313" key="2">
    <source>
        <dbReference type="EMBL" id="AXG78614.1"/>
    </source>
</evidence>
<accession>A0A345HPJ0</accession>
<keyword evidence="3" id="KW-1185">Reference proteome</keyword>
<evidence type="ECO:0000313" key="3">
    <source>
        <dbReference type="Proteomes" id="UP000253868"/>
    </source>
</evidence>
<feature type="region of interest" description="Disordered" evidence="1">
    <location>
        <begin position="1"/>
        <end position="47"/>
    </location>
</feature>
<dbReference type="Proteomes" id="UP000253868">
    <property type="component" value="Chromosome"/>
</dbReference>
<protein>
    <submittedName>
        <fullName evidence="2">Uncharacterized protein</fullName>
    </submittedName>
</protein>
<name>A0A345HPJ0_9ACTN</name>
<dbReference type="RefSeq" id="WP_114659957.1">
    <property type="nucleotide sequence ID" value="NZ_CP031194.1"/>
</dbReference>
<proteinExistence type="predicted"/>
<dbReference type="OrthoDB" id="3818700at2"/>
<gene>
    <name evidence="2" type="ORF">DVK44_13840</name>
</gene>
<sequence length="369" mass="40626">MTDQTDAQHPVEPEDSAEQAPAPTTVPSQGVKKTERPSPRPDVSYTPVSNGMDYLVSVFRHLTEGEKPPGARDLKYTVLHLQAATEVLLKARLAHEHFSLIFADPTEATHDAWQKGVFKSCGTLDAFDRLRRIARLALDDDDRKRIKELADHRNALQHYGLTHNAYAIESRAARVLEFLITFVHRHLIPVLEPAEAQGVESDMDSFRLQLKAIETLVKQRMNNLRSDLAKVADVTVKCPDCEQWAMVADGAGAGPTCRFCYQTWDHAPQSAAADYAWIILGLDENSNIADEYAPSMTDCPSCQVYALVIEAVTAANPLGTTPLCFACGRTFDNLTDCGGCGTLMDSGGPDRLPLCSNCARLRYPGEALR</sequence>
<dbReference type="EMBL" id="CP031194">
    <property type="protein sequence ID" value="AXG78614.1"/>
    <property type="molecule type" value="Genomic_DNA"/>
</dbReference>